<dbReference type="InterPro" id="IPR002509">
    <property type="entry name" value="NODB_dom"/>
</dbReference>
<organism evidence="3 4">
    <name type="scientific">Candidatus Enterovibrio escicola</name>
    <dbReference type="NCBI Taxonomy" id="1927127"/>
    <lineage>
        <taxon>Bacteria</taxon>
        <taxon>Pseudomonadati</taxon>
        <taxon>Pseudomonadota</taxon>
        <taxon>Gammaproteobacteria</taxon>
        <taxon>Vibrionales</taxon>
        <taxon>Vibrionaceae</taxon>
        <taxon>Enterovibrio</taxon>
    </lineage>
</organism>
<dbReference type="EMBL" id="NBYY01000011">
    <property type="protein sequence ID" value="PCS23103.1"/>
    <property type="molecule type" value="Genomic_DNA"/>
</dbReference>
<dbReference type="AlphaFoldDB" id="A0A2A5T4M1"/>
<evidence type="ECO:0000259" key="2">
    <source>
        <dbReference type="PROSITE" id="PS51677"/>
    </source>
</evidence>
<evidence type="ECO:0000256" key="1">
    <source>
        <dbReference type="ARBA" id="ARBA00022729"/>
    </source>
</evidence>
<proteinExistence type="predicted"/>
<keyword evidence="4" id="KW-1185">Reference proteome</keyword>
<dbReference type="CDD" id="cd03819">
    <property type="entry name" value="GT4_WavL-like"/>
    <property type="match status" value="1"/>
</dbReference>
<dbReference type="Pfam" id="PF01522">
    <property type="entry name" value="Polysacc_deac_1"/>
    <property type="match status" value="1"/>
</dbReference>
<dbReference type="GO" id="GO:0016757">
    <property type="term" value="F:glycosyltransferase activity"/>
    <property type="evidence" value="ECO:0007669"/>
    <property type="project" value="UniProtKB-ARBA"/>
</dbReference>
<dbReference type="Proteomes" id="UP000219020">
    <property type="component" value="Unassembled WGS sequence"/>
</dbReference>
<gene>
    <name evidence="3" type="ORF">BTN49_1098</name>
</gene>
<evidence type="ECO:0000313" key="4">
    <source>
        <dbReference type="Proteomes" id="UP000219020"/>
    </source>
</evidence>
<dbReference type="InterPro" id="IPR051398">
    <property type="entry name" value="Polysacch_Deacetylase"/>
</dbReference>
<dbReference type="Pfam" id="PF13439">
    <property type="entry name" value="Glyco_transf_4"/>
    <property type="match status" value="1"/>
</dbReference>
<dbReference type="Gene3D" id="3.20.20.370">
    <property type="entry name" value="Glycoside hydrolase/deacetylase"/>
    <property type="match status" value="1"/>
</dbReference>
<protein>
    <submittedName>
        <fullName evidence="3">Polysaccharide deacetylase</fullName>
    </submittedName>
</protein>
<reference evidence="4" key="1">
    <citation type="submission" date="2017-04" db="EMBL/GenBank/DDBJ databases">
        <title>Genome evolution of the luminous symbionts of deep sea anglerfish.</title>
        <authorList>
            <person name="Hendry T.A."/>
        </authorList>
    </citation>
    <scope>NUCLEOTIDE SEQUENCE [LARGE SCALE GENOMIC DNA]</scope>
</reference>
<dbReference type="Gene3D" id="3.40.50.2000">
    <property type="entry name" value="Glycogen Phosphorylase B"/>
    <property type="match status" value="2"/>
</dbReference>
<dbReference type="SUPFAM" id="SSF88713">
    <property type="entry name" value="Glycoside hydrolase/deacetylase"/>
    <property type="match status" value="1"/>
</dbReference>
<dbReference type="GO" id="GO:0005975">
    <property type="term" value="P:carbohydrate metabolic process"/>
    <property type="evidence" value="ECO:0007669"/>
    <property type="project" value="InterPro"/>
</dbReference>
<dbReference type="PROSITE" id="PS51677">
    <property type="entry name" value="NODB"/>
    <property type="match status" value="1"/>
</dbReference>
<sequence length="588" mass="66768">MNILMALSQLEVTGAEVYATTVGNELTKRGHHVFYVSDTFTKPHYGLSFSLLFNKRSIPHRFWHIAYLIFLIKRHKVQIVHAHSRASSWSCHIACKITGTPMVTTIHGRQPVHSSRKKFHAMGNKAMPVCEAIYHQLIDDLNVPAETLEISRNGIDTSNYQWVNAPRNIRKVITIIGRLSGPKGDICYRLLDECIDFEKYVVNIITGTIADTRFDKFKNKVNFFGYVEDMPAMLASADLVIGAGRVAMESILCGRPTLAIGEALNIGLVTPANITHAMTTNFGDISNEDRAINFSEIPAQINMALSTAHCNESATEKVRQNYDLQNIVSHIEDIYQSVYIHTKQREIPVLMYHRFIDKDIDKGTIGPYLDIKMFEKHLKLLKRLNFETLTFSDLKGKGMILRLEAGRRYCIITVDDGFKDSHTLMLPLLKKHNFKVVLYVVTGVDFNKWDVNHPNTPEKRFELITAQEIKDMANSGYIEFGGHTLTHPYLDTLSLDEQHREIAENKKELEALLGQPVLSFAYPYGNWNEDSKRLAKELGYDFAVATNSGPLALHEDPYLIRRIGVFSGTDVLSFARKITGGYLFRKRK</sequence>
<dbReference type="InterPro" id="IPR028098">
    <property type="entry name" value="Glyco_trans_4-like_N"/>
</dbReference>
<dbReference type="GeneID" id="66951378"/>
<comment type="caution">
    <text evidence="3">The sequence shown here is derived from an EMBL/GenBank/DDBJ whole genome shotgun (WGS) entry which is preliminary data.</text>
</comment>
<keyword evidence="1" id="KW-0732">Signal</keyword>
<dbReference type="RefSeq" id="WP_097356178.1">
    <property type="nucleotide sequence ID" value="NZ_CAWNJE010000006.1"/>
</dbReference>
<accession>A0A2A5T4M1</accession>
<feature type="domain" description="NodB homology" evidence="2">
    <location>
        <begin position="408"/>
        <end position="588"/>
    </location>
</feature>
<dbReference type="SUPFAM" id="SSF53756">
    <property type="entry name" value="UDP-Glycosyltransferase/glycogen phosphorylase"/>
    <property type="match status" value="1"/>
</dbReference>
<dbReference type="InterPro" id="IPR011330">
    <property type="entry name" value="Glyco_hydro/deAcase_b/a-brl"/>
</dbReference>
<evidence type="ECO:0000313" key="3">
    <source>
        <dbReference type="EMBL" id="PCS23103.1"/>
    </source>
</evidence>
<dbReference type="PANTHER" id="PTHR34216:SF7">
    <property type="entry name" value="POLY-BETA-1,6-N-ACETYL-D-GLUCOSAMINE N-DEACETYLASE"/>
    <property type="match status" value="1"/>
</dbReference>
<dbReference type="PANTHER" id="PTHR34216">
    <property type="match status" value="1"/>
</dbReference>
<dbReference type="CDD" id="cd10918">
    <property type="entry name" value="CE4_NodB_like_5s_6s"/>
    <property type="match status" value="1"/>
</dbReference>
<name>A0A2A5T4M1_9GAMM</name>
<dbReference type="GO" id="GO:0016810">
    <property type="term" value="F:hydrolase activity, acting on carbon-nitrogen (but not peptide) bonds"/>
    <property type="evidence" value="ECO:0007669"/>
    <property type="project" value="InterPro"/>
</dbReference>